<keyword evidence="8" id="KW-0547">Nucleotide-binding</keyword>
<dbReference type="InterPro" id="IPR014009">
    <property type="entry name" value="PIK_FAT"/>
</dbReference>
<dbReference type="GO" id="GO:0003700">
    <property type="term" value="F:DNA-binding transcription factor activity"/>
    <property type="evidence" value="ECO:0007669"/>
    <property type="project" value="InterPro"/>
</dbReference>
<dbReference type="OrthoDB" id="381190at2759"/>
<dbReference type="SUPFAM" id="SSF48452">
    <property type="entry name" value="TPR-like"/>
    <property type="match status" value="1"/>
</dbReference>
<feature type="domain" description="FAT" evidence="24">
    <location>
        <begin position="1458"/>
        <end position="2036"/>
    </location>
</feature>
<dbReference type="Pfam" id="PF00454">
    <property type="entry name" value="PI3_PI4_kinase"/>
    <property type="match status" value="1"/>
</dbReference>
<dbReference type="InterPro" id="IPR003152">
    <property type="entry name" value="FATC_dom"/>
</dbReference>
<dbReference type="Pfam" id="PF02259">
    <property type="entry name" value="FAT"/>
    <property type="match status" value="1"/>
</dbReference>
<dbReference type="GO" id="GO:0004674">
    <property type="term" value="F:protein serine/threonine kinase activity"/>
    <property type="evidence" value="ECO:0007669"/>
    <property type="project" value="UniProtKB-KW"/>
</dbReference>
<evidence type="ECO:0000256" key="20">
    <source>
        <dbReference type="ARBA" id="ARBA00047899"/>
    </source>
</evidence>
<dbReference type="PANTHER" id="PTHR11139">
    <property type="entry name" value="ATAXIA TELANGIECTASIA MUTATED ATM -RELATED"/>
    <property type="match status" value="1"/>
</dbReference>
<dbReference type="GO" id="GO:0000077">
    <property type="term" value="P:DNA damage checkpoint signaling"/>
    <property type="evidence" value="ECO:0007669"/>
    <property type="project" value="TreeGrafter"/>
</dbReference>
<evidence type="ECO:0000256" key="1">
    <source>
        <dbReference type="ARBA" id="ARBA00004123"/>
    </source>
</evidence>
<organism evidence="25 26">
    <name type="scientific">Alectoria fallacina</name>
    <dbReference type="NCBI Taxonomy" id="1903189"/>
    <lineage>
        <taxon>Eukaryota</taxon>
        <taxon>Fungi</taxon>
        <taxon>Dikarya</taxon>
        <taxon>Ascomycota</taxon>
        <taxon>Pezizomycotina</taxon>
        <taxon>Lecanoromycetes</taxon>
        <taxon>OSLEUM clade</taxon>
        <taxon>Lecanoromycetidae</taxon>
        <taxon>Lecanorales</taxon>
        <taxon>Lecanorineae</taxon>
        <taxon>Parmeliaceae</taxon>
        <taxon>Alectoria</taxon>
    </lineage>
</organism>
<evidence type="ECO:0000256" key="3">
    <source>
        <dbReference type="ARBA" id="ARBA00011370"/>
    </source>
</evidence>
<feature type="domain" description="PI3K/PI4K catalytic" evidence="22">
    <location>
        <begin position="2151"/>
        <end position="2470"/>
    </location>
</feature>
<evidence type="ECO:0000256" key="2">
    <source>
        <dbReference type="ARBA" id="ARBA00010769"/>
    </source>
</evidence>
<dbReference type="InterPro" id="IPR011009">
    <property type="entry name" value="Kinase-like_dom_sf"/>
</dbReference>
<comment type="caution">
    <text evidence="25">The sequence shown here is derived from an EMBL/GenBank/DDBJ whole genome shotgun (WGS) entry which is preliminary data.</text>
</comment>
<protein>
    <recommendedName>
        <fullName evidence="5">Serine/threonine-protein kinase MEC1</fullName>
        <ecNumber evidence="4">2.7.11.1</ecNumber>
    </recommendedName>
    <alternativeName>
        <fullName evidence="19">ATR homolog</fullName>
    </alternativeName>
    <alternativeName>
        <fullName evidence="18">DNA-damage checkpoint kinase MEC1</fullName>
    </alternativeName>
    <alternativeName>
        <fullName evidence="17">Mitosis entry checkpoint protein 1</fullName>
    </alternativeName>
</protein>
<dbReference type="GO" id="GO:0000723">
    <property type="term" value="P:telomere maintenance"/>
    <property type="evidence" value="ECO:0007669"/>
    <property type="project" value="TreeGrafter"/>
</dbReference>
<comment type="subcellular location">
    <subcellularLocation>
        <location evidence="1">Nucleus</location>
    </subcellularLocation>
</comment>
<dbReference type="InterPro" id="IPR050517">
    <property type="entry name" value="DDR_Repair_Kinase"/>
</dbReference>
<dbReference type="EMBL" id="CAJPDR010000573">
    <property type="protein sequence ID" value="CAF9939858.1"/>
    <property type="molecule type" value="Genomic_DNA"/>
</dbReference>
<evidence type="ECO:0000256" key="4">
    <source>
        <dbReference type="ARBA" id="ARBA00012513"/>
    </source>
</evidence>
<dbReference type="SUPFAM" id="SSF48371">
    <property type="entry name" value="ARM repeat"/>
    <property type="match status" value="1"/>
</dbReference>
<sequence>MARGVGRSGLGRTVFNQLSQNAEPPQSSLAAQLISHLTDGKGHPRTQDEETFRQLLREILGTENGQVVRAEPLETDSDVDCKLIYVIVKAGLENVTSDDPFKCKSELYRQAADSLTAINFTIIRNPEVLFVALPLQGPNPGSSGPLYLWLLPKLLALIGCLQESEITDGVLRLLKTFLVTERRTHVRRVNLHPVLKYVKGCINDLLSHLETQTTDPAGKPNMIPYHVPSGATISRLRPQILPHYELQDAIKESFKYKKQVIDTAICLLSLLTKPSLTRPEVMLNLGSLASEDSWILNILTRLWEAIAPEGAQLDYVESTLSNVVSLLDCIHEVVTRTSGFDSRLVVINRLSILYSRISTTFLVTEPLPLSSPIEKKLCLMFFHLAPTNPKSGPKLQSFAGNTLSKFLKVRHDHKRFDAFGQDLQYAISMIISLHERHALQNLYLLPPSQMPSFQDPEIQQISHSCFCDSVPDIDNHDVERPSKRARLAAISGFQTMNDVRSNVVHKIYSLLGLQNDTALTGLSQHAVDCFPRLSEEEQCSLYAVIGQVACASAQALSETSIGERGRPVRNKCYICDTDMRGNSVSAPWEGCESEEVFSTLVSLIKLPKAQKFRRPRVAAMLALKRLLSHTAKEEHLDLTTSAFGQWCLQALHSSIRELRIAAGRTLPVFMQVTLNPSVVHKNRHIVLDFLRTLADQNDLALQETCILAWGQIAQISGGDEMNLVLLKLVEYLGHTNALISGVAYDEIQKISNHSHFSAMKLFAPYWRTIAVTVVQDIHRRPQIAQQISDLLAMSVSDFLSMTQVHTVPFFVLTKKQDVLQRIADACGQSIMVLCREHNNLAAILSCVLLRTSSDVESLVMSLLNAVSPEFSNVDCAELLKSEPQSTASELLRAAGENDEIKRPKAHQALHFLAEITHGRSVSGRGTSRKTDVIGPFFETHVLGIMALLADTINDGKGPQPILEKTRCLSAIGEMIKLAKSHVSNGLPQICACLRSAIENKDLSNQGFDAWIVMMTTLGEDEIATLVDPTFAIIVQHWDSFLANIQGQAYDMVSYLLKSHSSMICDIVHTLPSLAPIPLMAKFEGELDRLKASMDVKHRYQAFSQRCQNENATVVLRALKELAEFLVENQGFLHETANSEQPDPVVGQLARSILDTSVLFSNTHPEISVLCAKCIGLVGCLDPTRIEAIREKKEILVLSNFVRDHETNDFVIFFLREVLVKAFLTATNSRSQGFLAYAMQELLSISEIKESVRPRPRDAPFDANYRRWVSLPESVRTTLLPFTNSKYFVTTGVSQPPSAYPLYDAKMGHGQWLRTFTFDLLKRKVGDGKVQTIFSVLSRIIRFQNISISNFLLPFACLHVIINGNDHEKLEIGRELLLVLHEQLPEKRQYKDNIILCSQTVFQTLDYLSRWMQEKKKENANAKSAGTRAGRLSSEADLEQEIVQIQSVETVLALIPADVISRRAVECKSFSRALFHWEQFIRQQRDGDRSANQDVDLESLYERLQEIYTQIDEPDGIEGISAHLQVLNIDQQILEHRKAGRWTAAQSWYEILLTEKPKDLDVQFNLLTCLKESGQHDVLLNQVEGFQQTDATNVLSLPFAAEASWVTGKWDKLKSYLSMSTEASDGDFNVGIGRALLALSEDKISQFFIVLDQLRRNTARGLSATNTTSLQGCHDSLLKFHALAEIEMIGSAGKMDKNKKSSLITSMDQRLNVLGPFVSDKQYLLGLRRAAMQLSKRHFSNADIASAWLTSAKLARKGDFTHQAFNAVLHASQLGDASATIEHSRLLWREGNHRKAIQSLEGAIGANAFRSHDYVEADESSTMNNPGLQQQQQNLLKARAHLLLAKWIDRAGQTQSDVIIHQYNRAADFHNRWEKGHYYLGKHYNKLLESEKAKPPWKQAQTFIQGETAKLVIENYLRSLAFGAKYIFQTMPRILTLWLDLGFETEQPLDPKYGNDETFRSHTMAHRRKLLGACNSQIKKYIDRLPAFAWYTALSQLVARICHPNQAVYNLLVDIMTKVVVQHTAQALWTLLAVVKSFSKDRASRGMACLTRVQENAKKSKADSTGMELKTLVTQGQKLTEQLLHVCEGNIPNKPTMVSLTKDLGFNHKTASSKLAIPLESSLTASLPTNDSMAMRTHKAFNSKDYVHISSFLDDVVVLNSLQRPRKISIRGSDGHVYALLCKPKDDLRKDQRLMEFNAMINRSLKKDAESSKRRLYIKTYAVTPLNEECGLIEWVDNLKTLREILLNSYKQKNVSINYGDLRNLLNEAVTTPAKLSIFTDRIVPAFPPVFHEWFVEMFPEPGAWFNARLRYTRSCAVMSIVGHVLGLGDRHGENILFEEGNGGTFHVDFNCLFDKGLTFEKPELVPFRLTHNMVDAFGAYGYEGPFRKSCELTLGILRQNEDTLMTILETFLHDPTTDFIGKKKKAATVVPDTPEGVLESVRNKVRGLLPMESVPLSVEGYVQALIQQATDPFKLAKGVDGVHSVTFKLIAEESDLALGGSVDGSGPFVLTRMRYRTKT</sequence>
<dbReference type="PROSITE" id="PS00916">
    <property type="entry name" value="PI3_4_KINASE_2"/>
    <property type="match status" value="1"/>
</dbReference>
<dbReference type="InterPro" id="IPR036940">
    <property type="entry name" value="PI3/4_kinase_cat_sf"/>
</dbReference>
<dbReference type="PROSITE" id="PS51062">
    <property type="entry name" value="RUNT"/>
    <property type="match status" value="1"/>
</dbReference>
<dbReference type="Gene3D" id="1.10.1070.11">
    <property type="entry name" value="Phosphatidylinositol 3-/4-kinase, catalytic domain"/>
    <property type="match status" value="1"/>
</dbReference>
<evidence type="ECO:0000259" key="23">
    <source>
        <dbReference type="PROSITE" id="PS51062"/>
    </source>
</evidence>
<evidence type="ECO:0000256" key="15">
    <source>
        <dbReference type="ARBA" id="ARBA00023254"/>
    </source>
</evidence>
<keyword evidence="11" id="KW-0067">ATP-binding</keyword>
<dbReference type="InterPro" id="IPR012993">
    <property type="entry name" value="UME"/>
</dbReference>
<dbReference type="InterPro" id="IPR003151">
    <property type="entry name" value="PIK-rel_kinase_FAT"/>
</dbReference>
<accession>A0A8H3PG21</accession>
<gene>
    <name evidence="25" type="primary">MEC1</name>
    <name evidence="25" type="ORF">ALECFALPRED_008362</name>
</gene>
<evidence type="ECO:0000256" key="10">
    <source>
        <dbReference type="ARBA" id="ARBA00022777"/>
    </source>
</evidence>
<dbReference type="InterPro" id="IPR013524">
    <property type="entry name" value="Runt_dom"/>
</dbReference>
<evidence type="ECO:0000259" key="22">
    <source>
        <dbReference type="PROSITE" id="PS50290"/>
    </source>
</evidence>
<dbReference type="GO" id="GO:0005524">
    <property type="term" value="F:ATP binding"/>
    <property type="evidence" value="ECO:0007669"/>
    <property type="project" value="UniProtKB-KW"/>
</dbReference>
<evidence type="ECO:0000256" key="11">
    <source>
        <dbReference type="ARBA" id="ARBA00022840"/>
    </source>
</evidence>
<keyword evidence="14" id="KW-0539">Nucleus</keyword>
<evidence type="ECO:0000259" key="24">
    <source>
        <dbReference type="PROSITE" id="PS51189"/>
    </source>
</evidence>
<dbReference type="GO" id="GO:0005694">
    <property type="term" value="C:chromosome"/>
    <property type="evidence" value="ECO:0007669"/>
    <property type="project" value="TreeGrafter"/>
</dbReference>
<keyword evidence="12" id="KW-0156">Chromatin regulator</keyword>
<dbReference type="InterPro" id="IPR018936">
    <property type="entry name" value="PI3/4_kinase_CS"/>
</dbReference>
<dbReference type="SUPFAM" id="SSF56112">
    <property type="entry name" value="Protein kinase-like (PK-like)"/>
    <property type="match status" value="1"/>
</dbReference>
<evidence type="ECO:0000313" key="26">
    <source>
        <dbReference type="Proteomes" id="UP000664203"/>
    </source>
</evidence>
<comment type="function">
    <text evidence="16">Serine/threonine protein kinase which activates checkpoint signaling upon genotoxic stresses such as ionizing radiation (IR), ultraviolet light (UV), or DNA replication stalling, thereby acting as a DNA damage sensor. Recognizes the substrate consensus sequence [ST]-Q. Phosphorylates histone H2A to form H2AS128ph (gamma-H2A) at sites of DNA damage, involved in the regulation of DNA damage response mechanism. Required for the control of telomere length and genome stability.</text>
</comment>
<evidence type="ECO:0000256" key="12">
    <source>
        <dbReference type="ARBA" id="ARBA00022853"/>
    </source>
</evidence>
<comment type="similarity">
    <text evidence="2">Belongs to the PI3/PI4-kinase family. ATM subfamily.</text>
</comment>
<keyword evidence="7" id="KW-0808">Transferase</keyword>
<evidence type="ECO:0000256" key="18">
    <source>
        <dbReference type="ARBA" id="ARBA00030459"/>
    </source>
</evidence>
<dbReference type="PROSITE" id="PS50290">
    <property type="entry name" value="PI3_4_KINASE_3"/>
    <property type="match status" value="1"/>
</dbReference>
<evidence type="ECO:0000256" key="14">
    <source>
        <dbReference type="ARBA" id="ARBA00023242"/>
    </source>
</evidence>
<dbReference type="SMART" id="SM00802">
    <property type="entry name" value="UME"/>
    <property type="match status" value="1"/>
</dbReference>
<evidence type="ECO:0000256" key="21">
    <source>
        <dbReference type="ARBA" id="ARBA00048679"/>
    </source>
</evidence>
<evidence type="ECO:0000256" key="7">
    <source>
        <dbReference type="ARBA" id="ARBA00022679"/>
    </source>
</evidence>
<evidence type="ECO:0000256" key="16">
    <source>
        <dbReference type="ARBA" id="ARBA00025079"/>
    </source>
</evidence>
<keyword evidence="15" id="KW-0469">Meiosis</keyword>
<name>A0A8H3PG21_9LECA</name>
<dbReference type="PROSITE" id="PS51189">
    <property type="entry name" value="FAT"/>
    <property type="match status" value="1"/>
</dbReference>
<evidence type="ECO:0000256" key="19">
    <source>
        <dbReference type="ARBA" id="ARBA00033001"/>
    </source>
</evidence>
<keyword evidence="9" id="KW-0227">DNA damage</keyword>
<dbReference type="PANTHER" id="PTHR11139:SF125">
    <property type="entry name" value="SERINE_THREONINE-PROTEIN KINASE MEC1"/>
    <property type="match status" value="1"/>
</dbReference>
<dbReference type="Pfam" id="PF23593">
    <property type="entry name" value="HEAT_ATR"/>
    <property type="match status" value="1"/>
</dbReference>
<dbReference type="InterPro" id="IPR056802">
    <property type="entry name" value="ATR-like_M-HEAT"/>
</dbReference>
<dbReference type="EC" id="2.7.11.1" evidence="4"/>
<dbReference type="FunFam" id="1.10.1070.11:FF:000031">
    <property type="entry name" value="Phosphatidyl inositol 3-kinase"/>
    <property type="match status" value="1"/>
</dbReference>
<comment type="catalytic activity">
    <reaction evidence="20">
        <text>L-threonyl-[protein] + ATP = O-phospho-L-threonyl-[protein] + ADP + H(+)</text>
        <dbReference type="Rhea" id="RHEA:46608"/>
        <dbReference type="Rhea" id="RHEA-COMP:11060"/>
        <dbReference type="Rhea" id="RHEA-COMP:11605"/>
        <dbReference type="ChEBI" id="CHEBI:15378"/>
        <dbReference type="ChEBI" id="CHEBI:30013"/>
        <dbReference type="ChEBI" id="CHEBI:30616"/>
        <dbReference type="ChEBI" id="CHEBI:61977"/>
        <dbReference type="ChEBI" id="CHEBI:456216"/>
        <dbReference type="EC" id="2.7.11.1"/>
    </reaction>
</comment>
<evidence type="ECO:0000256" key="9">
    <source>
        <dbReference type="ARBA" id="ARBA00022763"/>
    </source>
</evidence>
<evidence type="ECO:0000256" key="6">
    <source>
        <dbReference type="ARBA" id="ARBA00022527"/>
    </source>
</evidence>
<comment type="subunit">
    <text evidence="3">Associates with DNA double-strand breaks.</text>
</comment>
<dbReference type="Pfam" id="PF25030">
    <property type="entry name" value="M-HEAT_ATR"/>
    <property type="match status" value="1"/>
</dbReference>
<dbReference type="InterPro" id="IPR057564">
    <property type="entry name" value="HEAT_ATR"/>
</dbReference>
<dbReference type="Pfam" id="PF25385">
    <property type="entry name" value="HEAT_MEC1_N"/>
    <property type="match status" value="1"/>
</dbReference>
<evidence type="ECO:0000313" key="25">
    <source>
        <dbReference type="EMBL" id="CAF9939858.1"/>
    </source>
</evidence>
<dbReference type="GO" id="GO:0005634">
    <property type="term" value="C:nucleus"/>
    <property type="evidence" value="ECO:0007669"/>
    <property type="project" value="UniProtKB-SubCell"/>
</dbReference>
<proteinExistence type="inferred from homology"/>
<evidence type="ECO:0000256" key="13">
    <source>
        <dbReference type="ARBA" id="ARBA00023204"/>
    </source>
</evidence>
<reference evidence="25" key="1">
    <citation type="submission" date="2021-03" db="EMBL/GenBank/DDBJ databases">
        <authorList>
            <person name="Tagirdzhanova G."/>
        </authorList>
    </citation>
    <scope>NUCLEOTIDE SEQUENCE</scope>
</reference>
<dbReference type="InterPro" id="IPR000403">
    <property type="entry name" value="PI3/4_kinase_cat_dom"/>
</dbReference>
<comment type="catalytic activity">
    <reaction evidence="21">
        <text>L-seryl-[protein] + ATP = O-phospho-L-seryl-[protein] + ADP + H(+)</text>
        <dbReference type="Rhea" id="RHEA:17989"/>
        <dbReference type="Rhea" id="RHEA-COMP:9863"/>
        <dbReference type="Rhea" id="RHEA-COMP:11604"/>
        <dbReference type="ChEBI" id="CHEBI:15378"/>
        <dbReference type="ChEBI" id="CHEBI:29999"/>
        <dbReference type="ChEBI" id="CHEBI:30616"/>
        <dbReference type="ChEBI" id="CHEBI:83421"/>
        <dbReference type="ChEBI" id="CHEBI:456216"/>
        <dbReference type="EC" id="2.7.11.1"/>
    </reaction>
</comment>
<dbReference type="InterPro" id="IPR058681">
    <property type="entry name" value="HEAT_MEC1_N"/>
</dbReference>
<keyword evidence="10 25" id="KW-0418">Kinase</keyword>
<dbReference type="InterPro" id="IPR016024">
    <property type="entry name" value="ARM-type_fold"/>
</dbReference>
<evidence type="ECO:0000256" key="8">
    <source>
        <dbReference type="ARBA" id="ARBA00022741"/>
    </source>
</evidence>
<dbReference type="Gene3D" id="3.30.1010.10">
    <property type="entry name" value="Phosphatidylinositol 3-kinase Catalytic Subunit, Chain A, domain 4"/>
    <property type="match status" value="1"/>
</dbReference>
<feature type="domain" description="Runt" evidence="23">
    <location>
        <begin position="1"/>
        <end position="46"/>
    </location>
</feature>
<dbReference type="Pfam" id="PF02260">
    <property type="entry name" value="FATC"/>
    <property type="match status" value="1"/>
</dbReference>
<keyword evidence="26" id="KW-1185">Reference proteome</keyword>
<dbReference type="GO" id="GO:0003677">
    <property type="term" value="F:DNA binding"/>
    <property type="evidence" value="ECO:0007669"/>
    <property type="project" value="InterPro"/>
</dbReference>
<dbReference type="Pfam" id="PF08064">
    <property type="entry name" value="UME"/>
    <property type="match status" value="1"/>
</dbReference>
<dbReference type="SMART" id="SM00146">
    <property type="entry name" value="PI3Kc"/>
    <property type="match status" value="1"/>
</dbReference>
<evidence type="ECO:0000256" key="17">
    <source>
        <dbReference type="ARBA" id="ARBA00029679"/>
    </source>
</evidence>
<evidence type="ECO:0000256" key="5">
    <source>
        <dbReference type="ARBA" id="ARBA00021345"/>
    </source>
</evidence>
<dbReference type="CDD" id="cd00892">
    <property type="entry name" value="PIKKc_ATR"/>
    <property type="match status" value="1"/>
</dbReference>
<keyword evidence="13" id="KW-0234">DNA repair</keyword>
<keyword evidence="6" id="KW-0723">Serine/threonine-protein kinase</keyword>
<dbReference type="GO" id="GO:0006281">
    <property type="term" value="P:DNA repair"/>
    <property type="evidence" value="ECO:0007669"/>
    <property type="project" value="UniProtKB-KW"/>
</dbReference>
<dbReference type="InterPro" id="IPR011990">
    <property type="entry name" value="TPR-like_helical_dom_sf"/>
</dbReference>
<dbReference type="Proteomes" id="UP000664203">
    <property type="component" value="Unassembled WGS sequence"/>
</dbReference>